<dbReference type="Pfam" id="PF19588">
    <property type="entry name" value="SxtJ"/>
    <property type="match status" value="1"/>
</dbReference>
<geneLocation type="plasmid" evidence="1">
    <name>unnamed</name>
</geneLocation>
<dbReference type="OrthoDB" id="7375605at2"/>
<organism evidence="1">
    <name type="scientific">Brevirhabdus pacifica</name>
    <dbReference type="NCBI Taxonomy" id="1267768"/>
    <lineage>
        <taxon>Bacteria</taxon>
        <taxon>Pseudomonadati</taxon>
        <taxon>Pseudomonadota</taxon>
        <taxon>Alphaproteobacteria</taxon>
        <taxon>Rhodobacterales</taxon>
        <taxon>Paracoccaceae</taxon>
        <taxon>Brevirhabdus</taxon>
    </lineage>
</organism>
<dbReference type="InterPro" id="IPR045781">
    <property type="entry name" value="SxtJ"/>
</dbReference>
<evidence type="ECO:0000313" key="1">
    <source>
        <dbReference type="EMBL" id="APX91401.1"/>
    </source>
</evidence>
<accession>A0A2M9D492</accession>
<gene>
    <name evidence="1" type="ORF">BV394_16035</name>
</gene>
<name>A0A1P8QYI0_9RHOB</name>
<accession>A0A1P8QYI0</accession>
<keyword evidence="1" id="KW-0614">Plasmid</keyword>
<reference evidence="1" key="1">
    <citation type="submission" date="2017-01" db="EMBL/GenBank/DDBJ databases">
        <title>Genomic analysis of Xuhuaishuia manganoxidans DY6-4.</title>
        <authorList>
            <person name="Wang X."/>
        </authorList>
    </citation>
    <scope>NUCLEOTIDE SEQUENCE</scope>
    <source>
        <strain evidence="1">DY6-4</strain>
        <plasmid evidence="1">unnamed</plasmid>
    </source>
</reference>
<dbReference type="EMBL" id="CP019127">
    <property type="protein sequence ID" value="APX91401.1"/>
    <property type="molecule type" value="Genomic_DNA"/>
</dbReference>
<dbReference type="RefSeq" id="WP_076981324.1">
    <property type="nucleotide sequence ID" value="NZ_CP019127.1"/>
</dbReference>
<sequence length="134" mass="14465">MRSGASELPSDRRFGLFFAAVFALVLLWNRDGHLGPGDGLLVGLALAAAGLAWLAPARLRPLNRLWMGLGDLLGRIVSPVVLGLLYFGLITPVALAMRVAGRDELGLKPGTARKSHWKPRGSAPPEPDSFRRQF</sequence>
<dbReference type="AlphaFoldDB" id="A0A1P8QYI0"/>
<proteinExistence type="predicted"/>
<protein>
    <submittedName>
        <fullName evidence="1">Uncharacterized protein</fullName>
    </submittedName>
</protein>